<dbReference type="AlphaFoldDB" id="A0AAW1ML90"/>
<sequence length="469" mass="53560">MVKELEDLSTEVWGGLLPELWGEIGKRLESQVDIQAFRSTCKLWRCLVPPPFPCIFPLKIPPPPHMSTSTKIIHCIAERTVYLIGSSQDDDDDPILLVLESKPEGDRQVFFPFRLFRPGESLFRLGRRDSFVWSGGRGQLKPPKVLDLKGLRVSLVYKSYYHFLYRHDALPKMGIGETNWFLKIELFSYYANTNIPSQSSTRTGVDLAIVALLPQGELAQLRLNNYNNNNYNNTLSMGWRLVRQSINYDDIIKFSGKLWGVDIYGGAFVMDDFDSLNMTQVVASPIIDKSYRWGDNNCPCKGRKRFVEALGELFLLFPCRLRRGYEEKQIKVFRLSKSGKSGSYSYDYEWLEVESIGNKAFFVGPGFSFSMIVGPKSLWPNNKGNCIFLNGLAFCRSNPTKNDFPLFKNMLNPCPTAGVYCLVDKKFTTFSTSDCPTISCTIFPSFLFSPKKIKGLMRPRGRQGMMHRR</sequence>
<comment type="caution">
    <text evidence="2">The sequence shown here is derived from an EMBL/GenBank/DDBJ whole genome shotgun (WGS) entry which is preliminary data.</text>
</comment>
<accession>A0AAW1ML90</accession>
<dbReference type="Pfam" id="PF03478">
    <property type="entry name" value="Beta-prop_KIB1-4"/>
    <property type="match status" value="1"/>
</dbReference>
<dbReference type="EMBL" id="JBDFQZ010000002">
    <property type="protein sequence ID" value="KAK9749494.1"/>
    <property type="molecule type" value="Genomic_DNA"/>
</dbReference>
<name>A0AAW1ML90_SAPOF</name>
<dbReference type="InterPro" id="IPR005174">
    <property type="entry name" value="KIB1-4_b-propeller"/>
</dbReference>
<reference evidence="2" key="1">
    <citation type="submission" date="2024-03" db="EMBL/GenBank/DDBJ databases">
        <title>WGS assembly of Saponaria officinalis var. Norfolk2.</title>
        <authorList>
            <person name="Jenkins J."/>
            <person name="Shu S."/>
            <person name="Grimwood J."/>
            <person name="Barry K."/>
            <person name="Goodstein D."/>
            <person name="Schmutz J."/>
            <person name="Leebens-Mack J."/>
            <person name="Osbourn A."/>
        </authorList>
    </citation>
    <scope>NUCLEOTIDE SEQUENCE [LARGE SCALE GENOMIC DNA]</scope>
    <source>
        <strain evidence="2">JIC</strain>
    </source>
</reference>
<gene>
    <name evidence="2" type="ORF">RND81_02G129700</name>
</gene>
<dbReference type="PANTHER" id="PTHR47123">
    <property type="entry name" value="F-BOX PROTEIN SKIP23"/>
    <property type="match status" value="1"/>
</dbReference>
<evidence type="ECO:0000259" key="1">
    <source>
        <dbReference type="Pfam" id="PF03478"/>
    </source>
</evidence>
<evidence type="ECO:0000313" key="2">
    <source>
        <dbReference type="EMBL" id="KAK9749494.1"/>
    </source>
</evidence>
<proteinExistence type="predicted"/>
<organism evidence="2 3">
    <name type="scientific">Saponaria officinalis</name>
    <name type="common">Common soapwort</name>
    <name type="synonym">Lychnis saponaria</name>
    <dbReference type="NCBI Taxonomy" id="3572"/>
    <lineage>
        <taxon>Eukaryota</taxon>
        <taxon>Viridiplantae</taxon>
        <taxon>Streptophyta</taxon>
        <taxon>Embryophyta</taxon>
        <taxon>Tracheophyta</taxon>
        <taxon>Spermatophyta</taxon>
        <taxon>Magnoliopsida</taxon>
        <taxon>eudicotyledons</taxon>
        <taxon>Gunneridae</taxon>
        <taxon>Pentapetalae</taxon>
        <taxon>Caryophyllales</taxon>
        <taxon>Caryophyllaceae</taxon>
        <taxon>Caryophylleae</taxon>
        <taxon>Saponaria</taxon>
    </lineage>
</organism>
<keyword evidence="3" id="KW-1185">Reference proteome</keyword>
<evidence type="ECO:0000313" key="3">
    <source>
        <dbReference type="Proteomes" id="UP001443914"/>
    </source>
</evidence>
<feature type="domain" description="KIB1-4 beta-propeller" evidence="1">
    <location>
        <begin position="217"/>
        <end position="390"/>
    </location>
</feature>
<protein>
    <recommendedName>
        <fullName evidence="1">KIB1-4 beta-propeller domain-containing protein</fullName>
    </recommendedName>
</protein>
<dbReference type="PANTHER" id="PTHR47123:SF6">
    <property type="entry name" value="F-BOX PROTEIN SKIP23-LIKE ISOFORM X1"/>
    <property type="match status" value="1"/>
</dbReference>
<dbReference type="InterPro" id="IPR051304">
    <property type="entry name" value="SCF_F-box_domain"/>
</dbReference>
<dbReference type="Proteomes" id="UP001443914">
    <property type="component" value="Unassembled WGS sequence"/>
</dbReference>